<reference evidence="2 3" key="1">
    <citation type="submission" date="2017-06" db="EMBL/GenBank/DDBJ databases">
        <title>Genome sequencing of cyanobaciteial culture collection at National Institute for Environmental Studies (NIES).</title>
        <authorList>
            <person name="Hirose Y."/>
            <person name="Shimura Y."/>
            <person name="Fujisawa T."/>
            <person name="Nakamura Y."/>
            <person name="Kawachi M."/>
        </authorList>
    </citation>
    <scope>NUCLEOTIDE SEQUENCE [LARGE SCALE GENOMIC DNA]</scope>
    <source>
        <strain evidence="2 3">NIES-267</strain>
    </source>
</reference>
<sequence>MNTATLPSLREGSTDAEVVKLQEILKQINFYSGVIDGIFGSVTKDAVVRFQREYGLVADGIVGSKTWSKLNEIGGGSMEWRKMTEAEEINEIQRIINHRMGVAALNLLALESFLGFQCTRSFYLNEKFGGNQRIMRVKCDPPRGASAAGAYEEIRIIFNLFEGFIETFDVERVIEGTEPKIKLPD</sequence>
<dbReference type="InterPro" id="IPR036366">
    <property type="entry name" value="PGBDSf"/>
</dbReference>
<dbReference type="Proteomes" id="UP000218418">
    <property type="component" value="Chromosome"/>
</dbReference>
<proteinExistence type="predicted"/>
<evidence type="ECO:0000313" key="3">
    <source>
        <dbReference type="Proteomes" id="UP000218418"/>
    </source>
</evidence>
<dbReference type="AlphaFoldDB" id="A0A1Z4LKH9"/>
<dbReference type="SUPFAM" id="SSF47090">
    <property type="entry name" value="PGBD-like"/>
    <property type="match status" value="1"/>
</dbReference>
<dbReference type="OrthoDB" id="9813368at2"/>
<dbReference type="EMBL" id="AP018227">
    <property type="protein sequence ID" value="BAY81737.1"/>
    <property type="molecule type" value="Genomic_DNA"/>
</dbReference>
<keyword evidence="3" id="KW-1185">Reference proteome</keyword>
<dbReference type="InterPro" id="IPR002477">
    <property type="entry name" value="Peptidoglycan-bd-like"/>
</dbReference>
<name>A0A1Z4LKH9_9CYAN</name>
<organism evidence="2 3">
    <name type="scientific">Calothrix parasitica NIES-267</name>
    <dbReference type="NCBI Taxonomy" id="1973488"/>
    <lineage>
        <taxon>Bacteria</taxon>
        <taxon>Bacillati</taxon>
        <taxon>Cyanobacteriota</taxon>
        <taxon>Cyanophyceae</taxon>
        <taxon>Nostocales</taxon>
        <taxon>Calotrichaceae</taxon>
        <taxon>Calothrix</taxon>
    </lineage>
</organism>
<dbReference type="InterPro" id="IPR036365">
    <property type="entry name" value="PGBD-like_sf"/>
</dbReference>
<dbReference type="Gene3D" id="1.10.101.10">
    <property type="entry name" value="PGBD-like superfamily/PGBD"/>
    <property type="match status" value="1"/>
</dbReference>
<evidence type="ECO:0000313" key="2">
    <source>
        <dbReference type="EMBL" id="BAY81737.1"/>
    </source>
</evidence>
<gene>
    <name evidence="2" type="ORF">NIES267_12140</name>
</gene>
<feature type="domain" description="Peptidoglycan binding-like" evidence="1">
    <location>
        <begin position="15"/>
        <end position="70"/>
    </location>
</feature>
<evidence type="ECO:0000259" key="1">
    <source>
        <dbReference type="Pfam" id="PF01471"/>
    </source>
</evidence>
<protein>
    <recommendedName>
        <fullName evidence="1">Peptidoglycan binding-like domain-containing protein</fullName>
    </recommendedName>
</protein>
<dbReference type="Pfam" id="PF01471">
    <property type="entry name" value="PG_binding_1"/>
    <property type="match status" value="1"/>
</dbReference>
<accession>A0A1Z4LKH9</accession>